<dbReference type="GO" id="GO:0051603">
    <property type="term" value="P:proteolysis involved in protein catabolic process"/>
    <property type="evidence" value="ECO:0007669"/>
    <property type="project" value="InterPro"/>
</dbReference>
<dbReference type="InterPro" id="IPR050115">
    <property type="entry name" value="Proteasome_alpha"/>
</dbReference>
<dbReference type="Pfam" id="PF00227">
    <property type="entry name" value="Proteasome"/>
    <property type="match status" value="2"/>
</dbReference>
<evidence type="ECO:0000256" key="1">
    <source>
        <dbReference type="ARBA" id="ARBA00022942"/>
    </source>
</evidence>
<dbReference type="GO" id="GO:0005839">
    <property type="term" value="C:proteasome core complex"/>
    <property type="evidence" value="ECO:0007669"/>
    <property type="project" value="InterPro"/>
</dbReference>
<keyword evidence="1 4" id="KW-0647">Proteasome</keyword>
<dbReference type="InterPro" id="IPR001353">
    <property type="entry name" value="Proteasome_sua/b"/>
</dbReference>
<dbReference type="Gene3D" id="3.60.20.10">
    <property type="entry name" value="Glutamine Phosphoribosylpyrophosphate, subunit 1, domain 1"/>
    <property type="match status" value="1"/>
</dbReference>
<evidence type="ECO:0000256" key="2">
    <source>
        <dbReference type="SAM" id="MobiDB-lite"/>
    </source>
</evidence>
<evidence type="ECO:0000313" key="5">
    <source>
        <dbReference type="Proteomes" id="UP001153069"/>
    </source>
</evidence>
<sequence>MMSKTRRQCTCPLVVFLLSVAALFSDATAQNTDTVIGIAGRDFVMMGYLDTVTSNILVTSAVINKVHVMRESEEETVVIAATGDLPDVETLMAQIREQVEMEDFAAMAHVDFEDLQQSTPIPARTSGLSVTAIAKLARTCIAQNLRTASPYRVGLLLAGMHSPKRSPPGRSLFGVTTARKKALAGKPDHVAGQVQQQLQRSTSSFSLEAENEAPEETTATAPARKEEPHLYWLDEYGSLQKIWYGSHGLGSNFVLAVLDQGYNKNLSRQQAAELIQRCFQQLEKRYIINSPRPPVIKCIDSKGCQCFDLLSGSKGDVSDSL</sequence>
<gene>
    <name evidence="4" type="ORF">SEMRO_602_G173710.1</name>
</gene>
<name>A0A9N8HGX4_9STRA</name>
<dbReference type="InterPro" id="IPR029055">
    <property type="entry name" value="Ntn_hydrolases_N"/>
</dbReference>
<feature type="signal peptide" evidence="3">
    <location>
        <begin position="1"/>
        <end position="29"/>
    </location>
</feature>
<evidence type="ECO:0000256" key="3">
    <source>
        <dbReference type="SAM" id="SignalP"/>
    </source>
</evidence>
<reference evidence="4" key="1">
    <citation type="submission" date="2020-06" db="EMBL/GenBank/DDBJ databases">
        <authorList>
            <consortium name="Plant Systems Biology data submission"/>
        </authorList>
    </citation>
    <scope>NUCLEOTIDE SEQUENCE</scope>
    <source>
        <strain evidence="4">D6</strain>
    </source>
</reference>
<keyword evidence="3" id="KW-0732">Signal</keyword>
<dbReference type="PANTHER" id="PTHR11599">
    <property type="entry name" value="PROTEASOME SUBUNIT ALPHA/BETA"/>
    <property type="match status" value="1"/>
</dbReference>
<dbReference type="AlphaFoldDB" id="A0A9N8HGX4"/>
<protein>
    <submittedName>
        <fullName evidence="4">Proteasome subunit beta type-2</fullName>
    </submittedName>
</protein>
<keyword evidence="5" id="KW-1185">Reference proteome</keyword>
<feature type="chain" id="PRO_5040277509" evidence="3">
    <location>
        <begin position="30"/>
        <end position="321"/>
    </location>
</feature>
<organism evidence="4 5">
    <name type="scientific">Seminavis robusta</name>
    <dbReference type="NCBI Taxonomy" id="568900"/>
    <lineage>
        <taxon>Eukaryota</taxon>
        <taxon>Sar</taxon>
        <taxon>Stramenopiles</taxon>
        <taxon>Ochrophyta</taxon>
        <taxon>Bacillariophyta</taxon>
        <taxon>Bacillariophyceae</taxon>
        <taxon>Bacillariophycidae</taxon>
        <taxon>Naviculales</taxon>
        <taxon>Naviculaceae</taxon>
        <taxon>Seminavis</taxon>
    </lineage>
</organism>
<dbReference type="SUPFAM" id="SSF56235">
    <property type="entry name" value="N-terminal nucleophile aminohydrolases (Ntn hydrolases)"/>
    <property type="match status" value="1"/>
</dbReference>
<dbReference type="OrthoDB" id="268428at2759"/>
<dbReference type="EMBL" id="CAICTM010000601">
    <property type="protein sequence ID" value="CAB9513611.1"/>
    <property type="molecule type" value="Genomic_DNA"/>
</dbReference>
<dbReference type="Proteomes" id="UP001153069">
    <property type="component" value="Unassembled WGS sequence"/>
</dbReference>
<comment type="caution">
    <text evidence="4">The sequence shown here is derived from an EMBL/GenBank/DDBJ whole genome shotgun (WGS) entry which is preliminary data.</text>
</comment>
<accession>A0A9N8HGX4</accession>
<feature type="region of interest" description="Disordered" evidence="2">
    <location>
        <begin position="201"/>
        <end position="224"/>
    </location>
</feature>
<proteinExistence type="predicted"/>
<evidence type="ECO:0000313" key="4">
    <source>
        <dbReference type="EMBL" id="CAB9513611.1"/>
    </source>
</evidence>